<dbReference type="InterPro" id="IPR049940">
    <property type="entry name" value="GluQ/Sye"/>
</dbReference>
<evidence type="ECO:0000256" key="2">
    <source>
        <dbReference type="ARBA" id="ARBA00022598"/>
    </source>
</evidence>
<organism evidence="9">
    <name type="scientific">uncultured Sulfurovum sp</name>
    <dbReference type="NCBI Taxonomy" id="269237"/>
    <lineage>
        <taxon>Bacteria</taxon>
        <taxon>Pseudomonadati</taxon>
        <taxon>Campylobacterota</taxon>
        <taxon>Epsilonproteobacteria</taxon>
        <taxon>Campylobacterales</taxon>
        <taxon>Sulfurovaceae</taxon>
        <taxon>Sulfurovum</taxon>
        <taxon>environmental samples</taxon>
    </lineage>
</organism>
<dbReference type="EC" id="6.1.1.24" evidence="9"/>
<dbReference type="PRINTS" id="PR00987">
    <property type="entry name" value="TRNASYNTHGLU"/>
</dbReference>
<keyword evidence="3 7" id="KW-0547">Nucleotide-binding</keyword>
<evidence type="ECO:0000259" key="8">
    <source>
        <dbReference type="Pfam" id="PF00749"/>
    </source>
</evidence>
<dbReference type="Gene3D" id="3.40.50.620">
    <property type="entry name" value="HUPs"/>
    <property type="match status" value="1"/>
</dbReference>
<dbReference type="InterPro" id="IPR008925">
    <property type="entry name" value="aa_tRNA-synth_I_cd-bd_sf"/>
</dbReference>
<dbReference type="NCBIfam" id="TIGR00464">
    <property type="entry name" value="gltX_bact"/>
    <property type="match status" value="1"/>
</dbReference>
<dbReference type="SUPFAM" id="SSF48163">
    <property type="entry name" value="An anticodon-binding domain of class I aminoacyl-tRNA synthetases"/>
    <property type="match status" value="1"/>
</dbReference>
<dbReference type="PANTHER" id="PTHR43311">
    <property type="entry name" value="GLUTAMATE--TRNA LIGASE"/>
    <property type="match status" value="1"/>
</dbReference>
<gene>
    <name evidence="9" type="ORF">HELGO_WM19384</name>
</gene>
<evidence type="ECO:0000256" key="4">
    <source>
        <dbReference type="ARBA" id="ARBA00022840"/>
    </source>
</evidence>
<evidence type="ECO:0000256" key="3">
    <source>
        <dbReference type="ARBA" id="ARBA00022741"/>
    </source>
</evidence>
<dbReference type="Gene3D" id="1.10.1160.10">
    <property type="entry name" value="Glutamyl-trna Synthetase, Domain 2"/>
    <property type="match status" value="1"/>
</dbReference>
<dbReference type="GO" id="GO:0000049">
    <property type="term" value="F:tRNA binding"/>
    <property type="evidence" value="ECO:0007669"/>
    <property type="project" value="InterPro"/>
</dbReference>
<dbReference type="AlphaFoldDB" id="A0A6S6TLS9"/>
<dbReference type="SUPFAM" id="SSF52374">
    <property type="entry name" value="Nucleotidylyl transferase"/>
    <property type="match status" value="1"/>
</dbReference>
<dbReference type="Pfam" id="PF00749">
    <property type="entry name" value="tRNA-synt_1c"/>
    <property type="match status" value="1"/>
</dbReference>
<dbReference type="GO" id="GO:0005524">
    <property type="term" value="F:ATP binding"/>
    <property type="evidence" value="ECO:0007669"/>
    <property type="project" value="UniProtKB-KW"/>
</dbReference>
<dbReference type="GO" id="GO:0004818">
    <property type="term" value="F:glutamate-tRNA ligase activity"/>
    <property type="evidence" value="ECO:0007669"/>
    <property type="project" value="InterPro"/>
</dbReference>
<name>A0A6S6TLS9_9BACT</name>
<dbReference type="GO" id="GO:0005829">
    <property type="term" value="C:cytosol"/>
    <property type="evidence" value="ECO:0007669"/>
    <property type="project" value="TreeGrafter"/>
</dbReference>
<dbReference type="GO" id="GO:0050561">
    <property type="term" value="F:glutamate-tRNA(Gln) ligase activity"/>
    <property type="evidence" value="ECO:0007669"/>
    <property type="project" value="UniProtKB-EC"/>
</dbReference>
<evidence type="ECO:0000256" key="7">
    <source>
        <dbReference type="RuleBase" id="RU363037"/>
    </source>
</evidence>
<keyword evidence="6 7" id="KW-0030">Aminoacyl-tRNA synthetase</keyword>
<dbReference type="InterPro" id="IPR020061">
    <property type="entry name" value="Glu_tRNA_lig_a-bdl"/>
</dbReference>
<dbReference type="Gene3D" id="3.90.800.10">
    <property type="entry name" value="Glutamyl-tRNA Synthetase, Domain 3"/>
    <property type="match status" value="1"/>
</dbReference>
<keyword evidence="4 7" id="KW-0067">ATP-binding</keyword>
<dbReference type="GO" id="GO:0006424">
    <property type="term" value="P:glutamyl-tRNA aminoacylation"/>
    <property type="evidence" value="ECO:0007669"/>
    <property type="project" value="InterPro"/>
</dbReference>
<keyword evidence="2 7" id="KW-0436">Ligase</keyword>
<proteinExistence type="inferred from homology"/>
<protein>
    <submittedName>
        <fullName evidence="9">Glutamyl-tRNA(Gln) synthetase (EC)</fullName>
        <ecNumber evidence="9">6.1.1.24</ecNumber>
    </submittedName>
</protein>
<accession>A0A6S6TLS9</accession>
<dbReference type="InterPro" id="IPR020058">
    <property type="entry name" value="Glu/Gln-tRNA-synth_Ib_cat-dom"/>
</dbReference>
<reference evidence="9" key="1">
    <citation type="submission" date="2020-01" db="EMBL/GenBank/DDBJ databases">
        <authorList>
            <person name="Meier V. D."/>
            <person name="Meier V D."/>
        </authorList>
    </citation>
    <scope>NUCLEOTIDE SEQUENCE</scope>
    <source>
        <strain evidence="9">HLG_WM_MAG_03</strain>
    </source>
</reference>
<evidence type="ECO:0000256" key="5">
    <source>
        <dbReference type="ARBA" id="ARBA00022917"/>
    </source>
</evidence>
<evidence type="ECO:0000256" key="6">
    <source>
        <dbReference type="ARBA" id="ARBA00023146"/>
    </source>
</evidence>
<dbReference type="InterPro" id="IPR014729">
    <property type="entry name" value="Rossmann-like_a/b/a_fold"/>
</dbReference>
<evidence type="ECO:0000313" key="9">
    <source>
        <dbReference type="EMBL" id="CAA6816693.1"/>
    </source>
</evidence>
<keyword evidence="5 7" id="KW-0648">Protein biosynthesis</keyword>
<comment type="similarity">
    <text evidence="1">Belongs to the class-I aminoacyl-tRNA synthetase family. Glutamate--tRNA ligase type 1 subfamily.</text>
</comment>
<dbReference type="EMBL" id="CACVAR010000267">
    <property type="protein sequence ID" value="CAA6816693.1"/>
    <property type="molecule type" value="Genomic_DNA"/>
</dbReference>
<sequence>MLRFAPSPTGDMSIASLRIAIINYLVSQQKNDQFLVRIEDINSKKNIEGKDTEVMMLLEKFALKHNAVFHQTEHLNLHQTLALRLLKDGKAFVCKCTEEELETEKKSAKENSLTYQYSGHCENLTTEEYDLLKVSGEKFVIRIKKPTKTITYNDLIQGNQRANPDEIDSFIILDSESKPTHNFACAADDMMGNVNFIIREDKHLINTPKQIHIKNLLGYEDETKYAHISSLKNNDESSSLTWLFKEGYIPDAILNYLLLLGNDKATKEIFTLPEAIEWFELESLGKSPASFDITKLQFINREHLKMMDDRELSTLFGFADADIGKLAKVYLKECSTINELEAKIRPIFKPKDFSGEFGESMQILSELIFQAPAFETFDKLKEHLSTKSGLKDDTLINPLRQLLTGTGSGPELSEIYPYIKSYILEVAS</sequence>
<dbReference type="InterPro" id="IPR004527">
    <property type="entry name" value="Glu-tRNA-ligase_bac/mito"/>
</dbReference>
<dbReference type="InterPro" id="IPR000924">
    <property type="entry name" value="Glu/Gln-tRNA-synth"/>
</dbReference>
<feature type="domain" description="Glutamyl/glutaminyl-tRNA synthetase class Ib catalytic" evidence="8">
    <location>
        <begin position="3"/>
        <end position="297"/>
    </location>
</feature>
<dbReference type="PANTHER" id="PTHR43311:SF2">
    <property type="entry name" value="GLUTAMATE--TRNA LIGASE, MITOCHONDRIAL-RELATED"/>
    <property type="match status" value="1"/>
</dbReference>
<evidence type="ECO:0000256" key="1">
    <source>
        <dbReference type="ARBA" id="ARBA00007894"/>
    </source>
</evidence>